<evidence type="ECO:0000313" key="15">
    <source>
        <dbReference type="EMBL" id="EFO93210.1"/>
    </source>
</evidence>
<accession>E3M687</accession>
<organism evidence="16">
    <name type="scientific">Caenorhabditis remanei</name>
    <name type="common">Caenorhabditis vulgaris</name>
    <dbReference type="NCBI Taxonomy" id="31234"/>
    <lineage>
        <taxon>Eukaryota</taxon>
        <taxon>Metazoa</taxon>
        <taxon>Ecdysozoa</taxon>
        <taxon>Nematoda</taxon>
        <taxon>Chromadorea</taxon>
        <taxon>Rhabditida</taxon>
        <taxon>Rhabditina</taxon>
        <taxon>Rhabditomorpha</taxon>
        <taxon>Rhabditoidea</taxon>
        <taxon>Rhabditidae</taxon>
        <taxon>Peloderinae</taxon>
        <taxon>Caenorhabditis</taxon>
    </lineage>
</organism>
<name>E3M687_CAERE</name>
<dbReference type="HOGENOM" id="CLU_024722_3_1_1"/>
<evidence type="ECO:0000256" key="3">
    <source>
        <dbReference type="ARBA" id="ARBA00008312"/>
    </source>
</evidence>
<evidence type="ECO:0000256" key="13">
    <source>
        <dbReference type="PIRSR" id="PIRSR000362-2"/>
    </source>
</evidence>
<evidence type="ECO:0000313" key="16">
    <source>
        <dbReference type="Proteomes" id="UP000008281"/>
    </source>
</evidence>
<feature type="binding site" evidence="12">
    <location>
        <position position="64"/>
    </location>
    <ligand>
        <name>FAD</name>
        <dbReference type="ChEBI" id="CHEBI:57692"/>
    </ligand>
</feature>
<comment type="catalytic activity">
    <reaction evidence="10 11">
        <text>2 reduced [adrenodoxin] + NADP(+) + H(+) = 2 oxidized [adrenodoxin] + NADPH</text>
        <dbReference type="Rhea" id="RHEA:42312"/>
        <dbReference type="Rhea" id="RHEA-COMP:9998"/>
        <dbReference type="Rhea" id="RHEA-COMP:9999"/>
        <dbReference type="ChEBI" id="CHEBI:15378"/>
        <dbReference type="ChEBI" id="CHEBI:33737"/>
        <dbReference type="ChEBI" id="CHEBI:33738"/>
        <dbReference type="ChEBI" id="CHEBI:57783"/>
        <dbReference type="ChEBI" id="CHEBI:58349"/>
        <dbReference type="EC" id="1.18.1.6"/>
    </reaction>
</comment>
<dbReference type="PANTHER" id="PTHR48467:SF1">
    <property type="entry name" value="GLUTAMATE SYNTHASE 1 [NADH], CHLOROPLASTIC-LIKE"/>
    <property type="match status" value="1"/>
</dbReference>
<evidence type="ECO:0000256" key="1">
    <source>
        <dbReference type="ARBA" id="ARBA00001974"/>
    </source>
</evidence>
<dbReference type="Gene3D" id="3.50.50.60">
    <property type="entry name" value="FAD/NAD(P)-binding domain"/>
    <property type="match status" value="1"/>
</dbReference>
<dbReference type="EC" id="1.18.1.6" evidence="4 11"/>
<evidence type="ECO:0000256" key="7">
    <source>
        <dbReference type="ARBA" id="ARBA00022827"/>
    </source>
</evidence>
<evidence type="ECO:0000256" key="6">
    <source>
        <dbReference type="ARBA" id="ARBA00022630"/>
    </source>
</evidence>
<dbReference type="FunCoup" id="E3M687">
    <property type="interactions" value="2293"/>
</dbReference>
<feature type="binding site" evidence="13">
    <location>
        <begin position="171"/>
        <end position="174"/>
    </location>
    <ligand>
        <name>NADP(+)</name>
        <dbReference type="ChEBI" id="CHEBI:58349"/>
    </ligand>
</feature>
<sequence length="504" mass="56593">MFIRLLVRRTRNVPFTFEARKFSSKPKLAIVGSGPAGMFACNGLLRKSDFSVDVFEYSPVPFGLVRYGVAPDHQEVKNVINLFDNMFEKNKDRLKMFCNVNIGRDVTFDELTQAYDAVLLAYGSYKTKKLNIPGSESKNVISGSEFVGWYNGLPNASTPNLSTSNVVVVGNGNVALDCARVLSTASSGSLRISDIPDDRKKRPGKRKFWDGTRSPISFNFVLFHSKPLTPFSAFCARLPAFIDSAFPPFLFHPSRFEVSFTIKELREQFKIEEWDSKLEISEEDQKNLIESLPKLERKKKRLTEVLVKNIGVASGPKQCHFMFHRTPNEVIADSDGNVQELIVENTETGKTEKLPCGLLIYSIGFDTLVLDGVPQNEKKMIDMKDHCRVNMGSASGAQVYATGKFGAFNTSLLYRFSGWCAHGPHGVIVDTQQQSIFVADQIASDFAHKMKSVASGVELILKEKKVPFISWDAWKLIDQQERNQGKLTGKVREKLTTFEKFMSK</sequence>
<dbReference type="InParanoid" id="E3M687"/>
<keyword evidence="16" id="KW-1185">Reference proteome</keyword>
<keyword evidence="8 11" id="KW-0521">NADP</keyword>
<keyword evidence="11" id="KW-0496">Mitochondrion</keyword>
<dbReference type="SUPFAM" id="SSF51971">
    <property type="entry name" value="Nucleotide-binding domain"/>
    <property type="match status" value="1"/>
</dbReference>
<evidence type="ECO:0000256" key="11">
    <source>
        <dbReference type="PIRNR" id="PIRNR000362"/>
    </source>
</evidence>
<dbReference type="OrthoDB" id="333024at2759"/>
<dbReference type="InterPro" id="IPR023753">
    <property type="entry name" value="FAD/NAD-binding_dom"/>
</dbReference>
<dbReference type="Pfam" id="PF07992">
    <property type="entry name" value="Pyr_redox_2"/>
    <property type="match status" value="1"/>
</dbReference>
<evidence type="ECO:0000256" key="12">
    <source>
        <dbReference type="PIRSR" id="PIRSR000362-1"/>
    </source>
</evidence>
<dbReference type="GO" id="GO:0016491">
    <property type="term" value="F:oxidoreductase activity"/>
    <property type="evidence" value="ECO:0007669"/>
    <property type="project" value="UniProtKB-KW"/>
</dbReference>
<reference evidence="15" key="1">
    <citation type="submission" date="2007-07" db="EMBL/GenBank/DDBJ databases">
        <title>PCAP assembly of the Caenorhabditis remanei genome.</title>
        <authorList>
            <consortium name="The Caenorhabditis remanei Sequencing Consortium"/>
            <person name="Wilson R.K."/>
        </authorList>
    </citation>
    <scope>NUCLEOTIDE SEQUENCE [LARGE SCALE GENOMIC DNA]</scope>
    <source>
        <strain evidence="15">PB4641</strain>
    </source>
</reference>
<keyword evidence="6 11" id="KW-0285">Flavoprotein</keyword>
<dbReference type="STRING" id="31234.E3M687"/>
<dbReference type="UniPathway" id="UPA00296"/>
<feature type="binding site" evidence="12">
    <location>
        <position position="56"/>
    </location>
    <ligand>
        <name>FAD</name>
        <dbReference type="ChEBI" id="CHEBI:57692"/>
    </ligand>
</feature>
<dbReference type="eggNOG" id="KOG1800">
    <property type="taxonomic scope" value="Eukaryota"/>
</dbReference>
<dbReference type="PANTHER" id="PTHR48467">
    <property type="entry name" value="GLUTAMATE SYNTHASE 1 [NADH], CHLOROPLASTIC-LIKE"/>
    <property type="match status" value="1"/>
</dbReference>
<gene>
    <name evidence="15" type="ORF">CRE_10272</name>
</gene>
<dbReference type="InterPro" id="IPR036188">
    <property type="entry name" value="FAD/NAD-bd_sf"/>
</dbReference>
<protein>
    <recommendedName>
        <fullName evidence="5 11">NADPH:adrenodoxin oxidoreductase, mitochondrial</fullName>
        <ecNumber evidence="4 11">1.18.1.6</ecNumber>
    </recommendedName>
</protein>
<evidence type="ECO:0000256" key="10">
    <source>
        <dbReference type="ARBA" id="ARBA00048933"/>
    </source>
</evidence>
<dbReference type="InterPro" id="IPR055275">
    <property type="entry name" value="Ferredox_Rdtase"/>
</dbReference>
<dbReference type="InterPro" id="IPR021163">
    <property type="entry name" value="Ferredox_Rdtase_adrenod"/>
</dbReference>
<feature type="binding site" evidence="12">
    <location>
        <position position="36"/>
    </location>
    <ligand>
        <name>FAD</name>
        <dbReference type="ChEBI" id="CHEBI:57692"/>
    </ligand>
</feature>
<feature type="domain" description="FAD/NAD(P)-binding" evidence="14">
    <location>
        <begin position="27"/>
        <end position="184"/>
    </location>
</feature>
<proteinExistence type="inferred from homology"/>
<feature type="binding site" evidence="12">
    <location>
        <begin position="426"/>
        <end position="428"/>
    </location>
    <ligand>
        <name>FAD</name>
        <dbReference type="ChEBI" id="CHEBI:57692"/>
    </ligand>
</feature>
<evidence type="ECO:0000256" key="8">
    <source>
        <dbReference type="ARBA" id="ARBA00022857"/>
    </source>
</evidence>
<dbReference type="Gene3D" id="3.40.50.720">
    <property type="entry name" value="NAD(P)-binding Rossmann-like Domain"/>
    <property type="match status" value="2"/>
</dbReference>
<dbReference type="GO" id="GO:0008203">
    <property type="term" value="P:cholesterol metabolic process"/>
    <property type="evidence" value="ECO:0007669"/>
    <property type="project" value="UniProtKB-UniPathway"/>
</dbReference>
<feature type="binding site" evidence="13">
    <location>
        <position position="426"/>
    </location>
    <ligand>
        <name>NADP(+)</name>
        <dbReference type="ChEBI" id="CHEBI:58349"/>
    </ligand>
</feature>
<evidence type="ECO:0000256" key="2">
    <source>
        <dbReference type="ARBA" id="ARBA00004731"/>
    </source>
</evidence>
<dbReference type="PRINTS" id="PR00419">
    <property type="entry name" value="ADXRDTASE"/>
</dbReference>
<evidence type="ECO:0000256" key="4">
    <source>
        <dbReference type="ARBA" id="ARBA00013219"/>
    </source>
</evidence>
<evidence type="ECO:0000259" key="14">
    <source>
        <dbReference type="Pfam" id="PF07992"/>
    </source>
</evidence>
<dbReference type="GO" id="GO:0005739">
    <property type="term" value="C:mitochondrion"/>
    <property type="evidence" value="ECO:0007669"/>
    <property type="project" value="UniProtKB-SubCell"/>
</dbReference>
<dbReference type="EMBL" id="DS268426">
    <property type="protein sequence ID" value="EFO93210.1"/>
    <property type="molecule type" value="Genomic_DNA"/>
</dbReference>
<comment type="pathway">
    <text evidence="2">Steroid metabolism; cholesterol metabolism.</text>
</comment>
<evidence type="ECO:0000256" key="5">
    <source>
        <dbReference type="ARBA" id="ARBA00016287"/>
    </source>
</evidence>
<evidence type="ECO:0000256" key="9">
    <source>
        <dbReference type="ARBA" id="ARBA00023002"/>
    </source>
</evidence>
<comment type="subcellular location">
    <subcellularLocation>
        <location evidence="11">Mitochondrion</location>
    </subcellularLocation>
</comment>
<comment type="similarity">
    <text evidence="3 11">Belongs to the ferredoxin--NADP reductase type 1 family.</text>
</comment>
<feature type="binding site" evidence="12">
    <location>
        <position position="419"/>
    </location>
    <ligand>
        <name>FAD</name>
        <dbReference type="ChEBI" id="CHEBI:57692"/>
    </ligand>
</feature>
<dbReference type="Proteomes" id="UP000008281">
    <property type="component" value="Unassembled WGS sequence"/>
</dbReference>
<dbReference type="AlphaFoldDB" id="E3M687"/>
<feature type="binding site" evidence="13">
    <location>
        <position position="264"/>
    </location>
    <ligand>
        <name>NADP(+)</name>
        <dbReference type="ChEBI" id="CHEBI:58349"/>
    </ligand>
</feature>
<dbReference type="OMA" id="MRAHKRM"/>
<dbReference type="PIRSF" id="PIRSF000362">
    <property type="entry name" value="FNR"/>
    <property type="match status" value="1"/>
</dbReference>
<keyword evidence="7 11" id="KW-0274">FAD</keyword>
<keyword evidence="9 11" id="KW-0560">Oxidoreductase</keyword>
<feature type="binding site" evidence="12">
    <location>
        <position position="102"/>
    </location>
    <ligand>
        <name>FAD</name>
        <dbReference type="ChEBI" id="CHEBI:57692"/>
    </ligand>
</feature>
<comment type="cofactor">
    <cofactor evidence="1 11 12">
        <name>FAD</name>
        <dbReference type="ChEBI" id="CHEBI:57692"/>
    </cofactor>
</comment>